<keyword evidence="3 4" id="KW-0443">Lipid metabolism</keyword>
<comment type="catalytic activity">
    <reaction evidence="4">
        <text>a long-chain fatty acyl-CoA + 2 NADPH + 2 H(+) = a long-chain primary fatty alcohol + 2 NADP(+) + CoA</text>
        <dbReference type="Rhea" id="RHEA:52716"/>
        <dbReference type="ChEBI" id="CHEBI:15378"/>
        <dbReference type="ChEBI" id="CHEBI:57287"/>
        <dbReference type="ChEBI" id="CHEBI:57783"/>
        <dbReference type="ChEBI" id="CHEBI:58349"/>
        <dbReference type="ChEBI" id="CHEBI:77396"/>
        <dbReference type="ChEBI" id="CHEBI:83139"/>
        <dbReference type="EC" id="1.2.1.84"/>
    </reaction>
</comment>
<dbReference type="Gene3D" id="3.40.50.720">
    <property type="entry name" value="NAD(P)-binding Rossmann-like Domain"/>
    <property type="match status" value="2"/>
</dbReference>
<sequence length="385" mass="43540">MALPNGTETPDSIENFYASKSVFITGGTGFLGKILVEKLLYSCPNIDKIFLLIREKQKSDARERIKQLVNLPVFHRLQKERPEDLKKVVPVLGDLILPNLGICEEDERLLIDKVFVFVSTAYSNTDRAVLEEVVYPPPASIDEVYKIIEQGCSNAVQTSNLLSCRPNTYTFVKALTETLVKEEHGNVPSIIIRPSIVSASWNEPVRGWVDHWYGATGLLTTVAKGANRILLSRKSNILDLIPVDYVTNLTIVAAARANGSKDVLVYNSCTGAVNALTMGEVSHLIIDYSINNNFSFIGDCWLRLFGKLPRFMKMHAKVIQIRDTLQYFTSHSWVMRCTRAQELFASLSSTDRSRFPFEPTQIVWSTYIPTYFMGIREYLLKEKTR</sequence>
<keyword evidence="2 4" id="KW-0444">Lipid biosynthesis</keyword>
<dbReference type="SUPFAM" id="SSF51735">
    <property type="entry name" value="NAD(P)-binding Rossmann-fold domains"/>
    <property type="match status" value="1"/>
</dbReference>
<reference evidence="7" key="1">
    <citation type="submission" date="2022-03" db="EMBL/GenBank/DDBJ databases">
        <authorList>
            <person name="Martin H S."/>
        </authorList>
    </citation>
    <scope>NUCLEOTIDE SEQUENCE</scope>
</reference>
<name>A0ABN8J9Q1_9NEOP</name>
<evidence type="ECO:0000259" key="5">
    <source>
        <dbReference type="Pfam" id="PF03015"/>
    </source>
</evidence>
<dbReference type="Proteomes" id="UP000837857">
    <property type="component" value="Chromosome 9"/>
</dbReference>
<comment type="similarity">
    <text evidence="1 4">Belongs to the fatty acyl-CoA reductase family.</text>
</comment>
<dbReference type="Pfam" id="PF07993">
    <property type="entry name" value="NAD_binding_4"/>
    <property type="match status" value="1"/>
</dbReference>
<dbReference type="InterPro" id="IPR013120">
    <property type="entry name" value="FAR_NAD-bd"/>
</dbReference>
<feature type="domain" description="Fatty acyl-CoA reductase C-terminal" evidence="5">
    <location>
        <begin position="296"/>
        <end position="382"/>
    </location>
</feature>
<proteinExistence type="inferred from homology"/>
<evidence type="ECO:0000313" key="8">
    <source>
        <dbReference type="Proteomes" id="UP000837857"/>
    </source>
</evidence>
<evidence type="ECO:0000256" key="2">
    <source>
        <dbReference type="ARBA" id="ARBA00022516"/>
    </source>
</evidence>
<protein>
    <recommendedName>
        <fullName evidence="4">Fatty acyl-CoA reductase</fullName>
        <ecNumber evidence="4">1.2.1.84</ecNumber>
    </recommendedName>
</protein>
<evidence type="ECO:0000313" key="7">
    <source>
        <dbReference type="EMBL" id="CAH2077061.1"/>
    </source>
</evidence>
<dbReference type="PANTHER" id="PTHR11011">
    <property type="entry name" value="MALE STERILITY PROTEIN 2-RELATED"/>
    <property type="match status" value="1"/>
</dbReference>
<dbReference type="InterPro" id="IPR036291">
    <property type="entry name" value="NAD(P)-bd_dom_sf"/>
</dbReference>
<dbReference type="InterPro" id="IPR026055">
    <property type="entry name" value="FAR"/>
</dbReference>
<dbReference type="CDD" id="cd09071">
    <property type="entry name" value="FAR_C"/>
    <property type="match status" value="1"/>
</dbReference>
<dbReference type="Pfam" id="PF03015">
    <property type="entry name" value="Sterile"/>
    <property type="match status" value="1"/>
</dbReference>
<feature type="non-terminal residue" evidence="7">
    <location>
        <position position="1"/>
    </location>
</feature>
<keyword evidence="8" id="KW-1185">Reference proteome</keyword>
<dbReference type="CDD" id="cd05236">
    <property type="entry name" value="FAR-N_SDR_e"/>
    <property type="match status" value="1"/>
</dbReference>
<dbReference type="EC" id="1.2.1.84" evidence="4"/>
<accession>A0ABN8J9Q1</accession>
<dbReference type="PANTHER" id="PTHR11011:SF116">
    <property type="entry name" value="FATTY ACYL-COA REDUCTASE CG5065-RELATED"/>
    <property type="match status" value="1"/>
</dbReference>
<evidence type="ECO:0000256" key="3">
    <source>
        <dbReference type="ARBA" id="ARBA00023098"/>
    </source>
</evidence>
<keyword evidence="4" id="KW-0521">NADP</keyword>
<dbReference type="InterPro" id="IPR033640">
    <property type="entry name" value="FAR_C"/>
</dbReference>
<feature type="domain" description="Thioester reductase (TE)" evidence="6">
    <location>
        <begin position="24"/>
        <end position="114"/>
    </location>
</feature>
<evidence type="ECO:0000259" key="6">
    <source>
        <dbReference type="Pfam" id="PF07993"/>
    </source>
</evidence>
<evidence type="ECO:0000256" key="4">
    <source>
        <dbReference type="RuleBase" id="RU363097"/>
    </source>
</evidence>
<gene>
    <name evidence="7" type="ORF">IPOD504_LOCUS17533</name>
</gene>
<keyword evidence="4" id="KW-0560">Oxidoreductase</keyword>
<dbReference type="EMBL" id="OW152821">
    <property type="protein sequence ID" value="CAH2077061.1"/>
    <property type="molecule type" value="Genomic_DNA"/>
</dbReference>
<organism evidence="7 8">
    <name type="scientific">Iphiclides podalirius</name>
    <name type="common">scarce swallowtail</name>
    <dbReference type="NCBI Taxonomy" id="110791"/>
    <lineage>
        <taxon>Eukaryota</taxon>
        <taxon>Metazoa</taxon>
        <taxon>Ecdysozoa</taxon>
        <taxon>Arthropoda</taxon>
        <taxon>Hexapoda</taxon>
        <taxon>Insecta</taxon>
        <taxon>Pterygota</taxon>
        <taxon>Neoptera</taxon>
        <taxon>Endopterygota</taxon>
        <taxon>Lepidoptera</taxon>
        <taxon>Glossata</taxon>
        <taxon>Ditrysia</taxon>
        <taxon>Papilionoidea</taxon>
        <taxon>Papilionidae</taxon>
        <taxon>Papilioninae</taxon>
        <taxon>Iphiclides</taxon>
    </lineage>
</organism>
<comment type="function">
    <text evidence="4">Catalyzes the reduction of fatty acyl-CoA to fatty alcohols.</text>
</comment>
<evidence type="ECO:0000256" key="1">
    <source>
        <dbReference type="ARBA" id="ARBA00005928"/>
    </source>
</evidence>